<organism evidence="1 2">
    <name type="scientific">Clarias magur</name>
    <name type="common">Asian catfish</name>
    <name type="synonym">Macropteronotus magur</name>
    <dbReference type="NCBI Taxonomy" id="1594786"/>
    <lineage>
        <taxon>Eukaryota</taxon>
        <taxon>Metazoa</taxon>
        <taxon>Chordata</taxon>
        <taxon>Craniata</taxon>
        <taxon>Vertebrata</taxon>
        <taxon>Euteleostomi</taxon>
        <taxon>Actinopterygii</taxon>
        <taxon>Neopterygii</taxon>
        <taxon>Teleostei</taxon>
        <taxon>Ostariophysi</taxon>
        <taxon>Siluriformes</taxon>
        <taxon>Clariidae</taxon>
        <taxon>Clarias</taxon>
    </lineage>
</organism>
<gene>
    <name evidence="1" type="ORF">DAT39_006621</name>
</gene>
<evidence type="ECO:0000313" key="1">
    <source>
        <dbReference type="EMBL" id="KAF5903660.1"/>
    </source>
</evidence>
<sequence length="88" mass="10028">AVALEKTIYLTLTYISSLFDEDGFPDNWKNVEDFQNIIYRQIEENQCFVLLFLSVVSVCEGAPLPACSSISFIIKAKNEKCNELLKNM</sequence>
<dbReference type="Gene3D" id="1.20.1250.10">
    <property type="match status" value="1"/>
</dbReference>
<keyword evidence="2" id="KW-1185">Reference proteome</keyword>
<dbReference type="InterPro" id="IPR009079">
    <property type="entry name" value="4_helix_cytokine-like_core"/>
</dbReference>
<evidence type="ECO:0000313" key="2">
    <source>
        <dbReference type="Proteomes" id="UP000727407"/>
    </source>
</evidence>
<feature type="non-terminal residue" evidence="1">
    <location>
        <position position="1"/>
    </location>
</feature>
<dbReference type="AlphaFoldDB" id="A0A8J4XF37"/>
<name>A0A8J4XF37_CLAMG</name>
<accession>A0A8J4XF37</accession>
<dbReference type="OrthoDB" id="8922121at2759"/>
<comment type="caution">
    <text evidence="1">The sequence shown here is derived from an EMBL/GenBank/DDBJ whole genome shotgun (WGS) entry which is preliminary data.</text>
</comment>
<dbReference type="EMBL" id="QNUK01000070">
    <property type="protein sequence ID" value="KAF5903660.1"/>
    <property type="molecule type" value="Genomic_DNA"/>
</dbReference>
<proteinExistence type="predicted"/>
<protein>
    <submittedName>
        <fullName evidence="1">Interferon beta-like</fullName>
    </submittedName>
</protein>
<reference evidence="1" key="1">
    <citation type="submission" date="2020-07" db="EMBL/GenBank/DDBJ databases">
        <title>Clarias magur genome sequencing, assembly and annotation.</title>
        <authorList>
            <person name="Kushwaha B."/>
            <person name="Kumar R."/>
            <person name="Das P."/>
            <person name="Joshi C.G."/>
            <person name="Kumar D."/>
            <person name="Nagpure N.S."/>
            <person name="Pandey M."/>
            <person name="Agarwal S."/>
            <person name="Srivastava S."/>
            <person name="Singh M."/>
            <person name="Sahoo L."/>
            <person name="Jayasankar P."/>
            <person name="Meher P.K."/>
            <person name="Koringa P.G."/>
            <person name="Iquebal M.A."/>
            <person name="Das S.P."/>
            <person name="Bit A."/>
            <person name="Patnaik S."/>
            <person name="Patel N."/>
            <person name="Shah T.M."/>
            <person name="Hinsu A."/>
            <person name="Jena J.K."/>
        </authorList>
    </citation>
    <scope>NUCLEOTIDE SEQUENCE</scope>
    <source>
        <strain evidence="1">CIFAMagur01</strain>
        <tissue evidence="1">Testis</tissue>
    </source>
</reference>
<dbReference type="Proteomes" id="UP000727407">
    <property type="component" value="Unassembled WGS sequence"/>
</dbReference>
<feature type="non-terminal residue" evidence="1">
    <location>
        <position position="88"/>
    </location>
</feature>